<dbReference type="InterPro" id="IPR006710">
    <property type="entry name" value="Glyco_hydro_43"/>
</dbReference>
<dbReference type="CDD" id="cd18620">
    <property type="entry name" value="GH43_XylA-like"/>
    <property type="match status" value="1"/>
</dbReference>
<dbReference type="SUPFAM" id="SSF75005">
    <property type="entry name" value="Arabinanase/levansucrase/invertase"/>
    <property type="match status" value="1"/>
</dbReference>
<sequence length="514" mass="58021">MSSHSHTASALSLALNPFLPQGEYIPDAEPYVFDNRVYIYGSHDRFGAPIFCVDDYVTWSAPIDDLGKWRYEGIIYRKNQDPKNKLGLRLLFAPDVCIGPDGRYYLYYAFDFMGIMGVAVADTPRGPFEFYGHVHHPDGTLWGRKEGDSFPFDPAIFVDDDERVYLYSGFYTSVPSISTGGKKLSNDGGIVLELEKDMLTIKTPEKLLFPKQGPGSFEGHEFFEASSMRKIDDTYYFIYSSRHNHELCYATSSSPTGKFTFQGTLISIADIGINGIDDEQRANNFVGNTHGSLLEVDDKFYIFYHRQTNTSSYARQACAQRIKYSHGKFEQAELTSCGLSPIPLPATGTYPAYIACNLWGKNHRTGRYDTSEKKELRRLCPFITQERNTDHQYIANMRDGSVMGFKYFDADSFANIESIGVTIRQNGRHHTESQGKIILAVSQSFKVDSIIGTIELSELSTDWHTYDIASDKLRLNKPISQYKQPYNNTSVGCVPLYVMYTGEGAIDCDSVCFD</sequence>
<dbReference type="Pfam" id="PF04616">
    <property type="entry name" value="Glyco_hydro_43"/>
    <property type="match status" value="1"/>
</dbReference>
<evidence type="ECO:0000256" key="4">
    <source>
        <dbReference type="ARBA" id="ARBA00023277"/>
    </source>
</evidence>
<evidence type="ECO:0000256" key="3">
    <source>
        <dbReference type="ARBA" id="ARBA00022801"/>
    </source>
</evidence>
<evidence type="ECO:0000313" key="8">
    <source>
        <dbReference type="EMBL" id="TCD53832.1"/>
    </source>
</evidence>
<dbReference type="PANTHER" id="PTHR43772">
    <property type="entry name" value="ENDO-1,4-BETA-XYLANASE"/>
    <property type="match status" value="1"/>
</dbReference>
<dbReference type="RefSeq" id="WP_131285226.1">
    <property type="nucleotide sequence ID" value="NZ_RXLP01000026.1"/>
</dbReference>
<keyword evidence="4" id="KW-0119">Carbohydrate metabolism</keyword>
<keyword evidence="2" id="KW-0624">Polysaccharide degradation</keyword>
<dbReference type="OrthoDB" id="9758923at2"/>
<feature type="site" description="Important for catalytic activity, responsible for pKa modulation of the active site Glu and correct orientation of both the proton donor and substrate" evidence="6">
    <location>
        <position position="153"/>
    </location>
</feature>
<keyword evidence="5 7" id="KW-0326">Glycosidase</keyword>
<keyword evidence="3 7" id="KW-0378">Hydrolase</keyword>
<dbReference type="Proteomes" id="UP000291289">
    <property type="component" value="Unassembled WGS sequence"/>
</dbReference>
<evidence type="ECO:0000256" key="5">
    <source>
        <dbReference type="ARBA" id="ARBA00023295"/>
    </source>
</evidence>
<evidence type="ECO:0000313" key="9">
    <source>
        <dbReference type="Proteomes" id="UP000291289"/>
    </source>
</evidence>
<dbReference type="Gene3D" id="2.115.10.20">
    <property type="entry name" value="Glycosyl hydrolase domain, family 43"/>
    <property type="match status" value="1"/>
</dbReference>
<evidence type="ECO:0000256" key="1">
    <source>
        <dbReference type="ARBA" id="ARBA00009865"/>
    </source>
</evidence>
<organism evidence="8 9">
    <name type="scientific">Alloscardovia theropitheci</name>
    <dbReference type="NCBI Taxonomy" id="2496842"/>
    <lineage>
        <taxon>Bacteria</taxon>
        <taxon>Bacillati</taxon>
        <taxon>Actinomycetota</taxon>
        <taxon>Actinomycetes</taxon>
        <taxon>Bifidobacteriales</taxon>
        <taxon>Bifidobacteriaceae</taxon>
        <taxon>Alloscardovia</taxon>
    </lineage>
</organism>
<keyword evidence="2" id="KW-0858">Xylan degradation</keyword>
<comment type="caution">
    <text evidence="8">The sequence shown here is derived from an EMBL/GenBank/DDBJ whole genome shotgun (WGS) entry which is preliminary data.</text>
</comment>
<proteinExistence type="inferred from homology"/>
<dbReference type="GO" id="GO:0004553">
    <property type="term" value="F:hydrolase activity, hydrolyzing O-glycosyl compounds"/>
    <property type="evidence" value="ECO:0007669"/>
    <property type="project" value="InterPro"/>
</dbReference>
<protein>
    <submittedName>
        <fullName evidence="8">Alpha-N-arabinofuranosidase</fullName>
    </submittedName>
</protein>
<evidence type="ECO:0000256" key="7">
    <source>
        <dbReference type="RuleBase" id="RU361187"/>
    </source>
</evidence>
<reference evidence="8 9" key="1">
    <citation type="submission" date="2018-12" db="EMBL/GenBank/DDBJ databases">
        <title>Alloscrdovia theropitheci sp. nov: a novel taxon from the feces of the bleeding-herat monkey (Theropithecus geleda).</title>
        <authorList>
            <person name="Modesto M."/>
        </authorList>
    </citation>
    <scope>NUCLEOTIDE SEQUENCE [LARGE SCALE GENOMIC DNA]</scope>
    <source>
        <strain evidence="8 9">GLDI4/2</strain>
    </source>
</reference>
<dbReference type="InterPro" id="IPR023296">
    <property type="entry name" value="Glyco_hydro_beta-prop_sf"/>
</dbReference>
<keyword evidence="9" id="KW-1185">Reference proteome</keyword>
<dbReference type="PANTHER" id="PTHR43772:SF2">
    <property type="entry name" value="PUTATIVE (AFU_ORTHOLOGUE AFUA_2G04480)-RELATED"/>
    <property type="match status" value="1"/>
</dbReference>
<name>A0A4R0QNQ5_9BIFI</name>
<dbReference type="EMBL" id="RXLP01000026">
    <property type="protein sequence ID" value="TCD53832.1"/>
    <property type="molecule type" value="Genomic_DNA"/>
</dbReference>
<dbReference type="InterPro" id="IPR052176">
    <property type="entry name" value="Glycosyl_Hydrlase_43_Enz"/>
</dbReference>
<dbReference type="AlphaFoldDB" id="A0A4R0QNQ5"/>
<comment type="similarity">
    <text evidence="1 7">Belongs to the glycosyl hydrolase 43 family.</text>
</comment>
<evidence type="ECO:0000256" key="2">
    <source>
        <dbReference type="ARBA" id="ARBA00022651"/>
    </source>
</evidence>
<accession>A0A4R0QNQ5</accession>
<evidence type="ECO:0000256" key="6">
    <source>
        <dbReference type="PIRSR" id="PIRSR606710-2"/>
    </source>
</evidence>
<gene>
    <name evidence="8" type="ORF">EJ419_07660</name>
</gene>
<dbReference type="GO" id="GO:0045493">
    <property type="term" value="P:xylan catabolic process"/>
    <property type="evidence" value="ECO:0007669"/>
    <property type="project" value="UniProtKB-KW"/>
</dbReference>